<dbReference type="InterPro" id="IPR050250">
    <property type="entry name" value="Macrolide_Exporter_MacB"/>
</dbReference>
<gene>
    <name evidence="9" type="ORF">DY240_15015</name>
</gene>
<feature type="domain" description="ABC3 transporter permease C-terminal" evidence="8">
    <location>
        <begin position="801"/>
        <end position="903"/>
    </location>
</feature>
<feature type="transmembrane region" description="Helical" evidence="7">
    <location>
        <begin position="880"/>
        <end position="904"/>
    </location>
</feature>
<keyword evidence="10" id="KW-1185">Reference proteome</keyword>
<dbReference type="GO" id="GO:0005886">
    <property type="term" value="C:plasma membrane"/>
    <property type="evidence" value="ECO:0007669"/>
    <property type="project" value="UniProtKB-SubCell"/>
</dbReference>
<feature type="transmembrane region" description="Helical" evidence="7">
    <location>
        <begin position="302"/>
        <end position="325"/>
    </location>
</feature>
<sequence>MTRPGGGWRAALRIARRQVRRNLGRSLLIAVLVGLPVAGATVADVLYRSADSPERIAYSRMGDADAIVEVTPYDDLPVPDDGLLPMVDLMYRGMPERAAVRDPTAVDLAGLLPPGTVLEPERRNHGTRLRDGDAVLRSVLLDVGSQGGPLTDHAFRLDAGRWPEAPDEVVVTPRLAERLDLLDDGELRPGATVSFDDGPRVHVSGLVIDPFFLDDEVISAAPGSVAAEFAAATPENGWGELSVTGGTSYLADFPDGTDVTSLGLGLAGEGIGLLPRAAVAEPDRFYDDAAGGPTVDDLQQAALVAVIVGLGLLEVVLLAGAAFAVGARRQVREVGLLVAGGASAARVRRTVLAQGLVLGVIGAVLGLVAGAALVPAAAPVWEWYLGELIDDWTFGWVELAAAAAVGVLSGLAAAVVPAVGAARMKPVDALAERFRTTRLAARLPVVGLVLFAAGAGGALIAGRMLAGNLEDYGRQLELLAGTGVYVAQPATAPYVAVQLAGALVATAGVVVLLPGLISALARGAHRLGLSVRLALRDAARHRHRTAPAVAAIAIVVAGSTAVAFGAGGSARADELRYTPSLPENVIRLDVDRYEQSAEQALAQLAEAERAVVGALPDAAAHRLTEATVPFTTDGTITFDTAWLQGSPDCVDCGWSAGSVSAAVADPAIMALATGRAPDAATLDAVADGAMVVYDRSFVRDDGAVVIDTFPADGGDPVPVRFTGHLAGRDIAYSMLPGAFASAETLTAHGFELMSSATYVTFGAATPEQLDTALQAAESAGAWTTVEQGIERDADPAVLALTAGAALVTLVGVAIAVSLAAAESRADLATLAAVGAPPRRRRGLAGAQALVVAGLGVVIGSGLGVYFAYLVWPALGAPEFIWAWDSLVVTGVAVPVLAVLVAVVFTPSRLPMIRRVE</sequence>
<evidence type="ECO:0000256" key="6">
    <source>
        <dbReference type="ARBA" id="ARBA00038076"/>
    </source>
</evidence>
<evidence type="ECO:0000256" key="5">
    <source>
        <dbReference type="ARBA" id="ARBA00023136"/>
    </source>
</evidence>
<organism evidence="9 10">
    <name type="scientific">Jiangella rhizosphaerae</name>
    <dbReference type="NCBI Taxonomy" id="2293569"/>
    <lineage>
        <taxon>Bacteria</taxon>
        <taxon>Bacillati</taxon>
        <taxon>Actinomycetota</taxon>
        <taxon>Actinomycetes</taxon>
        <taxon>Jiangellales</taxon>
        <taxon>Jiangellaceae</taxon>
        <taxon>Jiangella</taxon>
    </lineage>
</organism>
<dbReference type="PANTHER" id="PTHR30572:SF4">
    <property type="entry name" value="ABC TRANSPORTER PERMEASE YTRF"/>
    <property type="match status" value="1"/>
</dbReference>
<dbReference type="InterPro" id="IPR003838">
    <property type="entry name" value="ABC3_permease_C"/>
</dbReference>
<dbReference type="EMBL" id="QUAL01000147">
    <property type="protein sequence ID" value="RIQ21621.1"/>
    <property type="molecule type" value="Genomic_DNA"/>
</dbReference>
<proteinExistence type="inferred from homology"/>
<comment type="caution">
    <text evidence="9">The sequence shown here is derived from an EMBL/GenBank/DDBJ whole genome shotgun (WGS) entry which is preliminary data.</text>
</comment>
<dbReference type="Proteomes" id="UP000284057">
    <property type="component" value="Unassembled WGS sequence"/>
</dbReference>
<evidence type="ECO:0000313" key="9">
    <source>
        <dbReference type="EMBL" id="RIQ21621.1"/>
    </source>
</evidence>
<feature type="transmembrane region" description="Helical" evidence="7">
    <location>
        <begin position="842"/>
        <end position="868"/>
    </location>
</feature>
<feature type="transmembrane region" description="Helical" evidence="7">
    <location>
        <begin position="356"/>
        <end position="381"/>
    </location>
</feature>
<evidence type="ECO:0000256" key="1">
    <source>
        <dbReference type="ARBA" id="ARBA00004651"/>
    </source>
</evidence>
<dbReference type="PANTHER" id="PTHR30572">
    <property type="entry name" value="MEMBRANE COMPONENT OF TRANSPORTER-RELATED"/>
    <property type="match status" value="1"/>
</dbReference>
<reference evidence="9 10" key="1">
    <citation type="submission" date="2018-09" db="EMBL/GenBank/DDBJ databases">
        <title>Isolation, diversity and antifungal activity of actinobacteria from wheat.</title>
        <authorList>
            <person name="Han C."/>
        </authorList>
    </citation>
    <scope>NUCLEOTIDE SEQUENCE [LARGE SCALE GENOMIC DNA]</scope>
    <source>
        <strain evidence="9 10">NEAU-YY265</strain>
    </source>
</reference>
<evidence type="ECO:0000259" key="8">
    <source>
        <dbReference type="Pfam" id="PF02687"/>
    </source>
</evidence>
<evidence type="ECO:0000256" key="3">
    <source>
        <dbReference type="ARBA" id="ARBA00022692"/>
    </source>
</evidence>
<protein>
    <submittedName>
        <fullName evidence="9">ABC transporter permease</fullName>
    </submittedName>
</protein>
<keyword evidence="2" id="KW-1003">Cell membrane</keyword>
<dbReference type="Pfam" id="PF02687">
    <property type="entry name" value="FtsX"/>
    <property type="match status" value="2"/>
</dbReference>
<comment type="similarity">
    <text evidence="6">Belongs to the ABC-4 integral membrane protein family.</text>
</comment>
<comment type="subcellular location">
    <subcellularLocation>
        <location evidence="1">Cell membrane</location>
        <topology evidence="1">Multi-pass membrane protein</topology>
    </subcellularLocation>
</comment>
<keyword evidence="5 7" id="KW-0472">Membrane</keyword>
<feature type="transmembrane region" description="Helical" evidence="7">
    <location>
        <begin position="443"/>
        <end position="466"/>
    </location>
</feature>
<feature type="transmembrane region" description="Helical" evidence="7">
    <location>
        <begin position="796"/>
        <end position="821"/>
    </location>
</feature>
<feature type="transmembrane region" description="Helical" evidence="7">
    <location>
        <begin position="499"/>
        <end position="524"/>
    </location>
</feature>
<dbReference type="AlphaFoldDB" id="A0A418KPZ3"/>
<dbReference type="GO" id="GO:0022857">
    <property type="term" value="F:transmembrane transporter activity"/>
    <property type="evidence" value="ECO:0007669"/>
    <property type="project" value="TreeGrafter"/>
</dbReference>
<evidence type="ECO:0000256" key="2">
    <source>
        <dbReference type="ARBA" id="ARBA00022475"/>
    </source>
</evidence>
<evidence type="ECO:0000313" key="10">
    <source>
        <dbReference type="Proteomes" id="UP000284057"/>
    </source>
</evidence>
<keyword evidence="3 7" id="KW-0812">Transmembrane</keyword>
<evidence type="ECO:0000256" key="7">
    <source>
        <dbReference type="SAM" id="Phobius"/>
    </source>
</evidence>
<dbReference type="OrthoDB" id="3405625at2"/>
<feature type="transmembrane region" description="Helical" evidence="7">
    <location>
        <begin position="545"/>
        <end position="566"/>
    </location>
</feature>
<dbReference type="RefSeq" id="WP_119660665.1">
    <property type="nucleotide sequence ID" value="NZ_QUAL01000147.1"/>
</dbReference>
<feature type="transmembrane region" description="Helical" evidence="7">
    <location>
        <begin position="401"/>
        <end position="422"/>
    </location>
</feature>
<evidence type="ECO:0000256" key="4">
    <source>
        <dbReference type="ARBA" id="ARBA00022989"/>
    </source>
</evidence>
<keyword evidence="4 7" id="KW-1133">Transmembrane helix</keyword>
<name>A0A418KPZ3_9ACTN</name>
<feature type="domain" description="ABC3 transporter permease C-terminal" evidence="8">
    <location>
        <begin position="306"/>
        <end position="426"/>
    </location>
</feature>
<accession>A0A418KPZ3</accession>